<name>A0A8J6PIE7_9FLAO</name>
<feature type="signal peptide" evidence="2">
    <location>
        <begin position="1"/>
        <end position="18"/>
    </location>
</feature>
<dbReference type="InterPro" id="IPR026444">
    <property type="entry name" value="Secre_tail"/>
</dbReference>
<reference evidence="4" key="1">
    <citation type="submission" date="2020-09" db="EMBL/GenBank/DDBJ databases">
        <title>Taishania pollutisoli gen. nov., sp. nov., Isolated from Tetrabromobisphenol A-Contaminated Soil.</title>
        <authorList>
            <person name="Chen Q."/>
        </authorList>
    </citation>
    <scope>NUCLEOTIDE SEQUENCE</scope>
    <source>
        <strain evidence="4">CZZ-1</strain>
    </source>
</reference>
<protein>
    <submittedName>
        <fullName evidence="4">T9SS type A sorting domain-containing protein</fullName>
    </submittedName>
</protein>
<gene>
    <name evidence="4" type="ORF">H9Y05_03670</name>
</gene>
<organism evidence="4 5">
    <name type="scientific">Taishania pollutisoli</name>
    <dbReference type="NCBI Taxonomy" id="2766479"/>
    <lineage>
        <taxon>Bacteria</taxon>
        <taxon>Pseudomonadati</taxon>
        <taxon>Bacteroidota</taxon>
        <taxon>Flavobacteriia</taxon>
        <taxon>Flavobacteriales</taxon>
        <taxon>Crocinitomicaceae</taxon>
        <taxon>Taishania</taxon>
    </lineage>
</organism>
<evidence type="ECO:0000313" key="4">
    <source>
        <dbReference type="EMBL" id="MBC9811565.1"/>
    </source>
</evidence>
<evidence type="ECO:0000259" key="3">
    <source>
        <dbReference type="Pfam" id="PF18962"/>
    </source>
</evidence>
<dbReference type="Proteomes" id="UP000652681">
    <property type="component" value="Unassembled WGS sequence"/>
</dbReference>
<feature type="domain" description="Secretion system C-terminal sorting" evidence="3">
    <location>
        <begin position="272"/>
        <end position="339"/>
    </location>
</feature>
<dbReference type="NCBIfam" id="TIGR04183">
    <property type="entry name" value="Por_Secre_tail"/>
    <property type="match status" value="1"/>
</dbReference>
<keyword evidence="1 2" id="KW-0732">Signal</keyword>
<sequence>MKLLLSITASFLISLSIAQQDPTGCFFFSDYSSAAGWTQVGTLVEVTGGTLSFINGAPGGSVGSSSVGTQRRVHKNIGVTIAAADAWRADFEFTPNTVGQYQNNPYTGHVLMALTAGTQDPLNDCTDLPCTGFPNSTQKGIMVAYAANNPTDGDVYYYVIVRDGVTTTEYNSPKIIYNELGATLYIKLVKSSATDVELSVYSDSEHTTHVPGSPVSYTIPATIGGLTTVQHASMVRGRVERELTGYIDNLCITNQLNLSIKNNDVIPGLSVLPNPVNDVVYVNSSNEPVKTKIYTLSGDLLFEQNKAEYSNKINVSDYAPGVYMLEITSKDKVIIKKIVKN</sequence>
<evidence type="ECO:0000256" key="2">
    <source>
        <dbReference type="SAM" id="SignalP"/>
    </source>
</evidence>
<dbReference type="EMBL" id="JACVEL010000002">
    <property type="protein sequence ID" value="MBC9811565.1"/>
    <property type="molecule type" value="Genomic_DNA"/>
</dbReference>
<accession>A0A8J6PIE7</accession>
<feature type="chain" id="PRO_5035232656" evidence="2">
    <location>
        <begin position="19"/>
        <end position="341"/>
    </location>
</feature>
<proteinExistence type="predicted"/>
<evidence type="ECO:0000256" key="1">
    <source>
        <dbReference type="ARBA" id="ARBA00022729"/>
    </source>
</evidence>
<keyword evidence="5" id="KW-1185">Reference proteome</keyword>
<dbReference type="RefSeq" id="WP_163491782.1">
    <property type="nucleotide sequence ID" value="NZ_JACVEL010000002.1"/>
</dbReference>
<dbReference type="AlphaFoldDB" id="A0A8J6PIE7"/>
<evidence type="ECO:0000313" key="5">
    <source>
        <dbReference type="Proteomes" id="UP000652681"/>
    </source>
</evidence>
<comment type="caution">
    <text evidence="4">The sequence shown here is derived from an EMBL/GenBank/DDBJ whole genome shotgun (WGS) entry which is preliminary data.</text>
</comment>
<dbReference type="Pfam" id="PF18962">
    <property type="entry name" value="Por_Secre_tail"/>
    <property type="match status" value="1"/>
</dbReference>